<evidence type="ECO:0000313" key="4">
    <source>
        <dbReference type="Proteomes" id="UP001454036"/>
    </source>
</evidence>
<evidence type="ECO:0008006" key="5">
    <source>
        <dbReference type="Google" id="ProtNLM"/>
    </source>
</evidence>
<dbReference type="Pfam" id="PF08268">
    <property type="entry name" value="FBA_3"/>
    <property type="match status" value="1"/>
</dbReference>
<dbReference type="Proteomes" id="UP001454036">
    <property type="component" value="Unassembled WGS sequence"/>
</dbReference>
<evidence type="ECO:0000259" key="1">
    <source>
        <dbReference type="Pfam" id="PF00646"/>
    </source>
</evidence>
<dbReference type="InterPro" id="IPR036047">
    <property type="entry name" value="F-box-like_dom_sf"/>
</dbReference>
<reference evidence="3 4" key="1">
    <citation type="submission" date="2024-01" db="EMBL/GenBank/DDBJ databases">
        <title>The complete chloroplast genome sequence of Lithospermum erythrorhizon: insights into the phylogenetic relationship among Boraginaceae species and the maternal lineages of purple gromwells.</title>
        <authorList>
            <person name="Okada T."/>
            <person name="Watanabe K."/>
        </authorList>
    </citation>
    <scope>NUCLEOTIDE SEQUENCE [LARGE SCALE GENOMIC DNA]</scope>
</reference>
<evidence type="ECO:0000259" key="2">
    <source>
        <dbReference type="Pfam" id="PF08268"/>
    </source>
</evidence>
<sequence>MVTEDLIWEVLVRLPTKYLMRFKCMSKLWYSIIGNPKFANAHNGGGGGCFRGPLIRDYSFHDPVVNGLMGLYNYDINDFALCNIATHEFVKLPPTPSPTVSPDTSDDIYYYFLGFNPVNELYKAHRYRSRRKGFRVILRDACSSLRNLVSSEAESPVNQQSSGNLPHHNHVFTLEVNNLDLNWRDTTAAPLDIYYLSQQCRCINGALYWLPQEGKYQQTLTVFHLNTDTFETIVIPECTKGMADLVDICRRPALLTYLDNYSVEQWDVRTMNNHCRGGEKEEWTRKRVLFVPFQSDFW</sequence>
<name>A0AAV3RXJ0_LITER</name>
<feature type="domain" description="F-box" evidence="1">
    <location>
        <begin position="4"/>
        <end position="38"/>
    </location>
</feature>
<dbReference type="InterPro" id="IPR013187">
    <property type="entry name" value="F-box-assoc_dom_typ3"/>
</dbReference>
<evidence type="ECO:0000313" key="3">
    <source>
        <dbReference type="EMBL" id="GAA0185082.1"/>
    </source>
</evidence>
<dbReference type="InterPro" id="IPR017451">
    <property type="entry name" value="F-box-assoc_interact_dom"/>
</dbReference>
<keyword evidence="4" id="KW-1185">Reference proteome</keyword>
<dbReference type="AlphaFoldDB" id="A0AAV3RXJ0"/>
<dbReference type="SUPFAM" id="SSF81383">
    <property type="entry name" value="F-box domain"/>
    <property type="match status" value="1"/>
</dbReference>
<gene>
    <name evidence="3" type="ORF">LIER_32370</name>
</gene>
<dbReference type="PANTHER" id="PTHR31111">
    <property type="entry name" value="BNAA05G37150D PROTEIN-RELATED"/>
    <property type="match status" value="1"/>
</dbReference>
<feature type="domain" description="F-box associated beta-propeller type 3" evidence="2">
    <location>
        <begin position="63"/>
        <end position="288"/>
    </location>
</feature>
<dbReference type="PANTHER" id="PTHR31111:SF138">
    <property type="entry name" value="F-BOX ASSOCIATED DOMAIN-CONTAINING PROTEIN"/>
    <property type="match status" value="1"/>
</dbReference>
<organism evidence="3 4">
    <name type="scientific">Lithospermum erythrorhizon</name>
    <name type="common">Purple gromwell</name>
    <name type="synonym">Lithospermum officinale var. erythrorhizon</name>
    <dbReference type="NCBI Taxonomy" id="34254"/>
    <lineage>
        <taxon>Eukaryota</taxon>
        <taxon>Viridiplantae</taxon>
        <taxon>Streptophyta</taxon>
        <taxon>Embryophyta</taxon>
        <taxon>Tracheophyta</taxon>
        <taxon>Spermatophyta</taxon>
        <taxon>Magnoliopsida</taxon>
        <taxon>eudicotyledons</taxon>
        <taxon>Gunneridae</taxon>
        <taxon>Pentapetalae</taxon>
        <taxon>asterids</taxon>
        <taxon>lamiids</taxon>
        <taxon>Boraginales</taxon>
        <taxon>Boraginaceae</taxon>
        <taxon>Boraginoideae</taxon>
        <taxon>Lithospermeae</taxon>
        <taxon>Lithospermum</taxon>
    </lineage>
</organism>
<proteinExistence type="predicted"/>
<dbReference type="NCBIfam" id="TIGR01640">
    <property type="entry name" value="F_box_assoc_1"/>
    <property type="match status" value="1"/>
</dbReference>
<dbReference type="Pfam" id="PF00646">
    <property type="entry name" value="F-box"/>
    <property type="match status" value="1"/>
</dbReference>
<protein>
    <recommendedName>
        <fullName evidence="5">F-box domain-containing protein</fullName>
    </recommendedName>
</protein>
<accession>A0AAV3RXJ0</accession>
<dbReference type="InterPro" id="IPR001810">
    <property type="entry name" value="F-box_dom"/>
</dbReference>
<comment type="caution">
    <text evidence="3">The sequence shown here is derived from an EMBL/GenBank/DDBJ whole genome shotgun (WGS) entry which is preliminary data.</text>
</comment>
<dbReference type="EMBL" id="BAABME010012409">
    <property type="protein sequence ID" value="GAA0185082.1"/>
    <property type="molecule type" value="Genomic_DNA"/>
</dbReference>